<keyword evidence="1" id="KW-0812">Transmembrane</keyword>
<evidence type="ECO:0000256" key="1">
    <source>
        <dbReference type="SAM" id="Phobius"/>
    </source>
</evidence>
<accession>A0A9P6KGQ5</accession>
<protein>
    <submittedName>
        <fullName evidence="2">Uncharacterized protein</fullName>
    </submittedName>
</protein>
<dbReference type="EMBL" id="JAABOA010000294">
    <property type="protein sequence ID" value="KAF9584934.1"/>
    <property type="molecule type" value="Genomic_DNA"/>
</dbReference>
<sequence>MLGGAAQRFQDINMPNNFGVFLIMPFVMANLLETREDGMPRLQKPVQIIIFAYCLFMPSVIIAVIGAAVTKADDT</sequence>
<reference evidence="2" key="1">
    <citation type="journal article" date="2020" name="Fungal Divers.">
        <title>Resolving the Mortierellaceae phylogeny through synthesis of multi-gene phylogenetics and phylogenomics.</title>
        <authorList>
            <person name="Vandepol N."/>
            <person name="Liber J."/>
            <person name="Desiro A."/>
            <person name="Na H."/>
            <person name="Kennedy M."/>
            <person name="Barry K."/>
            <person name="Grigoriev I.V."/>
            <person name="Miller A.N."/>
            <person name="O'Donnell K."/>
            <person name="Stajich J.E."/>
            <person name="Bonito G."/>
        </authorList>
    </citation>
    <scope>NUCLEOTIDE SEQUENCE</scope>
    <source>
        <strain evidence="2">KOD1015</strain>
    </source>
</reference>
<evidence type="ECO:0000313" key="2">
    <source>
        <dbReference type="EMBL" id="KAF9584934.1"/>
    </source>
</evidence>
<name>A0A9P6KGQ5_9FUNG</name>
<keyword evidence="1" id="KW-1133">Transmembrane helix</keyword>
<organism evidence="2 3">
    <name type="scientific">Lunasporangiospora selenospora</name>
    <dbReference type="NCBI Taxonomy" id="979761"/>
    <lineage>
        <taxon>Eukaryota</taxon>
        <taxon>Fungi</taxon>
        <taxon>Fungi incertae sedis</taxon>
        <taxon>Mucoromycota</taxon>
        <taxon>Mortierellomycotina</taxon>
        <taxon>Mortierellomycetes</taxon>
        <taxon>Mortierellales</taxon>
        <taxon>Mortierellaceae</taxon>
        <taxon>Lunasporangiospora</taxon>
    </lineage>
</organism>
<dbReference type="AlphaFoldDB" id="A0A9P6KGQ5"/>
<feature type="transmembrane region" description="Helical" evidence="1">
    <location>
        <begin position="18"/>
        <end position="34"/>
    </location>
</feature>
<gene>
    <name evidence="2" type="ORF">BGW38_004610</name>
</gene>
<feature type="transmembrane region" description="Helical" evidence="1">
    <location>
        <begin position="46"/>
        <end position="69"/>
    </location>
</feature>
<comment type="caution">
    <text evidence="2">The sequence shown here is derived from an EMBL/GenBank/DDBJ whole genome shotgun (WGS) entry which is preliminary data.</text>
</comment>
<keyword evidence="3" id="KW-1185">Reference proteome</keyword>
<keyword evidence="1" id="KW-0472">Membrane</keyword>
<proteinExistence type="predicted"/>
<dbReference type="Proteomes" id="UP000780801">
    <property type="component" value="Unassembled WGS sequence"/>
</dbReference>
<evidence type="ECO:0000313" key="3">
    <source>
        <dbReference type="Proteomes" id="UP000780801"/>
    </source>
</evidence>